<reference evidence="2" key="1">
    <citation type="submission" date="2016-08" db="EMBL/GenBank/DDBJ databases">
        <title>Complete Genome Seqeunce of Paenibacillus sp. nov. IHBB 9852 from high altitute lake of Indian trans-Himalayas.</title>
        <authorList>
            <person name="Kiran S."/>
            <person name="Swarnkar M.K."/>
            <person name="Rana A."/>
            <person name="Tewari R."/>
            <person name="Gulati A."/>
        </authorList>
    </citation>
    <scope>NUCLEOTIDE SEQUENCE [LARGE SCALE GENOMIC DNA]</scope>
    <source>
        <strain evidence="2">IHBB 9852</strain>
    </source>
</reference>
<dbReference type="Pfam" id="PF19382">
    <property type="entry name" value="DUF5957"/>
    <property type="match status" value="1"/>
</dbReference>
<organism evidence="2">
    <name type="scientific">Paenibacillus ihbetae</name>
    <dbReference type="NCBI Taxonomy" id="1870820"/>
    <lineage>
        <taxon>Bacteria</taxon>
        <taxon>Bacillati</taxon>
        <taxon>Bacillota</taxon>
        <taxon>Bacilli</taxon>
        <taxon>Bacillales</taxon>
        <taxon>Paenibacillaceae</taxon>
        <taxon>Paenibacillus</taxon>
    </lineage>
</organism>
<sequence length="69" mass="7512">MRSFRLLVTALACGFAGGAVLKHLIAIAGRLLCEGDMPLPRGLDFLPVISSILCAVTVMVWQPRQEEMK</sequence>
<accession>A0A1B2E4D7</accession>
<gene>
    <name evidence="2" type="ORF">BBD41_20900</name>
</gene>
<dbReference type="EMBL" id="CP016809">
    <property type="protein sequence ID" value="ANY74823.1"/>
    <property type="molecule type" value="Genomic_DNA"/>
</dbReference>
<evidence type="ECO:0000256" key="1">
    <source>
        <dbReference type="SAM" id="Phobius"/>
    </source>
</evidence>
<keyword evidence="1" id="KW-1133">Transmembrane helix</keyword>
<keyword evidence="1" id="KW-0472">Membrane</keyword>
<evidence type="ECO:0000313" key="2">
    <source>
        <dbReference type="EMBL" id="ANY74823.1"/>
    </source>
</evidence>
<dbReference type="KEGG" id="pib:BBD41_20900"/>
<dbReference type="InterPro" id="IPR046001">
    <property type="entry name" value="DUF5957"/>
</dbReference>
<protein>
    <submittedName>
        <fullName evidence="2">Uncharacterized protein</fullName>
    </submittedName>
</protein>
<feature type="transmembrane region" description="Helical" evidence="1">
    <location>
        <begin position="45"/>
        <end position="61"/>
    </location>
</feature>
<name>A0A1B2E4D7_9BACL</name>
<dbReference type="RefSeq" id="WP_099478638.1">
    <property type="nucleotide sequence ID" value="NZ_CP016809.1"/>
</dbReference>
<keyword evidence="1" id="KW-0812">Transmembrane</keyword>
<dbReference type="AlphaFoldDB" id="A0A1B2E4D7"/>
<proteinExistence type="predicted"/>